<comment type="subcellular location">
    <subcellularLocation>
        <location evidence="1">Cell membrane</location>
    </subcellularLocation>
</comment>
<dbReference type="EMBL" id="UHBY01000003">
    <property type="protein sequence ID" value="SUL37679.1"/>
    <property type="molecule type" value="Genomic_DNA"/>
</dbReference>
<dbReference type="GO" id="GO:0016787">
    <property type="term" value="F:hydrolase activity"/>
    <property type="evidence" value="ECO:0007669"/>
    <property type="project" value="UniProtKB-KW"/>
</dbReference>
<keyword evidence="2" id="KW-1003">Cell membrane</keyword>
<dbReference type="AlphaFoldDB" id="A0A380EP72"/>
<dbReference type="PANTHER" id="PTHR24220">
    <property type="entry name" value="IMPORT ATP-BINDING PROTEIN"/>
    <property type="match status" value="1"/>
</dbReference>
<evidence type="ECO:0000313" key="6">
    <source>
        <dbReference type="Proteomes" id="UP000254116"/>
    </source>
</evidence>
<name>A0A380EP72_STAAU</name>
<sequence>MNNPKIILADEPTASLDADRATKVVEMIRQQIKEQQMIGIMITHDRRLFEYADRVIELEDGKITD</sequence>
<accession>A0A380EP72</accession>
<protein>
    <submittedName>
        <fullName evidence="5">Heme efflux system ATPase HrtA</fullName>
        <ecNumber evidence="5">3.6.3.-</ecNumber>
    </submittedName>
</protein>
<dbReference type="Gene3D" id="3.40.50.300">
    <property type="entry name" value="P-loop containing nucleotide triphosphate hydrolases"/>
    <property type="match status" value="1"/>
</dbReference>
<dbReference type="GO" id="GO:0022857">
    <property type="term" value="F:transmembrane transporter activity"/>
    <property type="evidence" value="ECO:0007669"/>
    <property type="project" value="TreeGrafter"/>
</dbReference>
<dbReference type="Proteomes" id="UP000254116">
    <property type="component" value="Unassembled WGS sequence"/>
</dbReference>
<dbReference type="InterPro" id="IPR015854">
    <property type="entry name" value="ABC_transpr_LolD-like"/>
</dbReference>
<gene>
    <name evidence="5" type="primary">hrtA_1</name>
    <name evidence="5" type="ORF">NCTC10702_03694</name>
</gene>
<evidence type="ECO:0000313" key="5">
    <source>
        <dbReference type="EMBL" id="SUL37679.1"/>
    </source>
</evidence>
<keyword evidence="4" id="KW-0472">Membrane</keyword>
<keyword evidence="5" id="KW-0378">Hydrolase</keyword>
<reference evidence="5 6" key="1">
    <citation type="submission" date="2018-06" db="EMBL/GenBank/DDBJ databases">
        <authorList>
            <consortium name="Pathogen Informatics"/>
            <person name="Doyle S."/>
        </authorList>
    </citation>
    <scope>NUCLEOTIDE SEQUENCE [LARGE SCALE GENOMIC DNA]</scope>
    <source>
        <strain evidence="5 6">NCTC10702</strain>
    </source>
</reference>
<dbReference type="EC" id="3.6.3.-" evidence="5"/>
<evidence type="ECO:0000256" key="1">
    <source>
        <dbReference type="ARBA" id="ARBA00004236"/>
    </source>
</evidence>
<evidence type="ECO:0000256" key="3">
    <source>
        <dbReference type="ARBA" id="ARBA00022967"/>
    </source>
</evidence>
<keyword evidence="3" id="KW-1278">Translocase</keyword>
<dbReference type="InterPro" id="IPR027417">
    <property type="entry name" value="P-loop_NTPase"/>
</dbReference>
<dbReference type="GO" id="GO:0005886">
    <property type="term" value="C:plasma membrane"/>
    <property type="evidence" value="ECO:0007669"/>
    <property type="project" value="UniProtKB-SubCell"/>
</dbReference>
<evidence type="ECO:0000256" key="2">
    <source>
        <dbReference type="ARBA" id="ARBA00022475"/>
    </source>
</evidence>
<organism evidence="5 6">
    <name type="scientific">Staphylococcus aureus</name>
    <dbReference type="NCBI Taxonomy" id="1280"/>
    <lineage>
        <taxon>Bacteria</taxon>
        <taxon>Bacillati</taxon>
        <taxon>Bacillota</taxon>
        <taxon>Bacilli</taxon>
        <taxon>Bacillales</taxon>
        <taxon>Staphylococcaceae</taxon>
        <taxon>Staphylococcus</taxon>
    </lineage>
</organism>
<dbReference type="PANTHER" id="PTHR24220:SF666">
    <property type="entry name" value="HEMIN IMPORT ATP-BINDING PROTEIN HRTA-RELATED"/>
    <property type="match status" value="1"/>
</dbReference>
<evidence type="ECO:0000256" key="4">
    <source>
        <dbReference type="ARBA" id="ARBA00023136"/>
    </source>
</evidence>
<dbReference type="SUPFAM" id="SSF52540">
    <property type="entry name" value="P-loop containing nucleoside triphosphate hydrolases"/>
    <property type="match status" value="1"/>
</dbReference>
<proteinExistence type="predicted"/>